<dbReference type="PIRSF" id="PIRSF016789">
    <property type="entry name" value="DUF454"/>
    <property type="match status" value="1"/>
</dbReference>
<comment type="subcellular location">
    <subcellularLocation>
        <location evidence="1">Cell inner membrane</location>
        <topology evidence="1">Multi-pass membrane protein</topology>
    </subcellularLocation>
</comment>
<evidence type="ECO:0000256" key="2">
    <source>
        <dbReference type="SAM" id="Phobius"/>
    </source>
</evidence>
<keyword evidence="1 2" id="KW-0472">Membrane</keyword>
<gene>
    <name evidence="3" type="ORF">D0511_06220</name>
</gene>
<dbReference type="AlphaFoldDB" id="A0AAD0W2X8"/>
<keyword evidence="2" id="KW-1133">Transmembrane helix</keyword>
<keyword evidence="2" id="KW-0812">Transmembrane</keyword>
<keyword evidence="1" id="KW-0997">Cell inner membrane</keyword>
<dbReference type="RefSeq" id="WP_088531129.1">
    <property type="nucleotide sequence ID" value="NZ_CP021646.1"/>
</dbReference>
<dbReference type="EMBL" id="CP031761">
    <property type="protein sequence ID" value="AXR01715.1"/>
    <property type="molecule type" value="Genomic_DNA"/>
</dbReference>
<proteinExistence type="predicted"/>
<accession>A0AAD0W2X8</accession>
<evidence type="ECO:0000313" key="3">
    <source>
        <dbReference type="EMBL" id="AXR01715.1"/>
    </source>
</evidence>
<evidence type="ECO:0000256" key="1">
    <source>
        <dbReference type="PIRNR" id="PIRNR016789"/>
    </source>
</evidence>
<reference evidence="3 4" key="1">
    <citation type="submission" date="2018-08" db="EMBL/GenBank/DDBJ databases">
        <title>Whole Genome Sequences of Two Pseudoalteromonas piscicida Strains, DE1-A and DE2-A, which Exhibit Strong Antibacterial Activity against Vibrio vulnificus.</title>
        <authorList>
            <person name="Richards G.P."/>
            <person name="Needleman D.S."/>
            <person name="Watson M.A."/>
            <person name="Polson S.W."/>
        </authorList>
    </citation>
    <scope>NUCLEOTIDE SEQUENCE [LARGE SCALE GENOMIC DNA]</scope>
    <source>
        <strain evidence="3 4">DE2-A</strain>
    </source>
</reference>
<feature type="transmembrane region" description="Helical" evidence="2">
    <location>
        <begin position="82"/>
        <end position="98"/>
    </location>
</feature>
<protein>
    <recommendedName>
        <fullName evidence="1">Inner membrane protein</fullName>
    </recommendedName>
</protein>
<dbReference type="KEGG" id="ppis:B1L02_11530"/>
<dbReference type="GO" id="GO:0005886">
    <property type="term" value="C:plasma membrane"/>
    <property type="evidence" value="ECO:0007669"/>
    <property type="project" value="UniProtKB-SubCell"/>
</dbReference>
<evidence type="ECO:0000313" key="4">
    <source>
        <dbReference type="Proteomes" id="UP000258102"/>
    </source>
</evidence>
<dbReference type="PANTHER" id="PTHR35813:SF1">
    <property type="entry name" value="INNER MEMBRANE PROTEIN YBAN"/>
    <property type="match status" value="1"/>
</dbReference>
<organism evidence="3 4">
    <name type="scientific">Pseudoalteromonas piscicida</name>
    <dbReference type="NCBI Taxonomy" id="43662"/>
    <lineage>
        <taxon>Bacteria</taxon>
        <taxon>Pseudomonadati</taxon>
        <taxon>Pseudomonadota</taxon>
        <taxon>Gammaproteobacteria</taxon>
        <taxon>Alteromonadales</taxon>
        <taxon>Pseudoalteromonadaceae</taxon>
        <taxon>Pseudoalteromonas</taxon>
    </lineage>
</organism>
<dbReference type="Proteomes" id="UP000258102">
    <property type="component" value="Chromosome 1"/>
</dbReference>
<dbReference type="PANTHER" id="PTHR35813">
    <property type="entry name" value="INNER MEMBRANE PROTEIN YBAN"/>
    <property type="match status" value="1"/>
</dbReference>
<name>A0AAD0W2X8_PSEO7</name>
<dbReference type="InterPro" id="IPR007401">
    <property type="entry name" value="DUF454"/>
</dbReference>
<sequence>MMFKAALANYKKIALLLCGYLFVALGVIGIVLPVMPTTVFFILALACFSKASPKLALWLLNHPRFGASLTLWKQYKVIPQKAKIMATVGMAASYALLILLSPAAWLACVVGSIKIAVISYIFSRPSKVCK</sequence>
<keyword evidence="1" id="KW-1003">Cell membrane</keyword>
<dbReference type="Pfam" id="PF04304">
    <property type="entry name" value="DUF454"/>
    <property type="match status" value="1"/>
</dbReference>
<feature type="transmembrane region" description="Helical" evidence="2">
    <location>
        <begin position="39"/>
        <end position="61"/>
    </location>
</feature>
<feature type="transmembrane region" description="Helical" evidence="2">
    <location>
        <begin position="104"/>
        <end position="122"/>
    </location>
</feature>